<feature type="compositionally biased region" description="Polar residues" evidence="2">
    <location>
        <begin position="1"/>
        <end position="10"/>
    </location>
</feature>
<dbReference type="Proteomes" id="UP001142393">
    <property type="component" value="Unassembled WGS sequence"/>
</dbReference>
<keyword evidence="1" id="KW-0175">Coiled coil</keyword>
<comment type="caution">
    <text evidence="3">The sequence shown here is derived from an EMBL/GenBank/DDBJ whole genome shotgun (WGS) entry which is preliminary data.</text>
</comment>
<evidence type="ECO:0000313" key="4">
    <source>
        <dbReference type="Proteomes" id="UP001142393"/>
    </source>
</evidence>
<feature type="coiled-coil region" evidence="1">
    <location>
        <begin position="863"/>
        <end position="897"/>
    </location>
</feature>
<gene>
    <name evidence="3" type="ORF">DFH05DRAFT_1475099</name>
</gene>
<dbReference type="AlphaFoldDB" id="A0A9W8P887"/>
<feature type="compositionally biased region" description="Acidic residues" evidence="2">
    <location>
        <begin position="963"/>
        <end position="979"/>
    </location>
</feature>
<protein>
    <recommendedName>
        <fullName evidence="5">CxC1-like cysteine cluster associated with KDZ transposases domain-containing protein</fullName>
    </recommendedName>
</protein>
<dbReference type="InterPro" id="IPR040521">
    <property type="entry name" value="KDZ"/>
</dbReference>
<organism evidence="3 4">
    <name type="scientific">Lentinula detonsa</name>
    <dbReference type="NCBI Taxonomy" id="2804962"/>
    <lineage>
        <taxon>Eukaryota</taxon>
        <taxon>Fungi</taxon>
        <taxon>Dikarya</taxon>
        <taxon>Basidiomycota</taxon>
        <taxon>Agaricomycotina</taxon>
        <taxon>Agaricomycetes</taxon>
        <taxon>Agaricomycetidae</taxon>
        <taxon>Agaricales</taxon>
        <taxon>Marasmiineae</taxon>
        <taxon>Omphalotaceae</taxon>
        <taxon>Lentinula</taxon>
    </lineage>
</organism>
<evidence type="ECO:0000313" key="3">
    <source>
        <dbReference type="EMBL" id="KAJ3748996.1"/>
    </source>
</evidence>
<reference evidence="3 4" key="1">
    <citation type="journal article" date="2023" name="Proc. Natl. Acad. Sci. U.S.A.">
        <title>A global phylogenomic analysis of the shiitake genus Lentinula.</title>
        <authorList>
            <person name="Sierra-Patev S."/>
            <person name="Min B."/>
            <person name="Naranjo-Ortiz M."/>
            <person name="Looney B."/>
            <person name="Konkel Z."/>
            <person name="Slot J.C."/>
            <person name="Sakamoto Y."/>
            <person name="Steenwyk J.L."/>
            <person name="Rokas A."/>
            <person name="Carro J."/>
            <person name="Camarero S."/>
            <person name="Ferreira P."/>
            <person name="Molpeceres G."/>
            <person name="Ruiz-Duenas F.J."/>
            <person name="Serrano A."/>
            <person name="Henrissat B."/>
            <person name="Drula E."/>
            <person name="Hughes K.W."/>
            <person name="Mata J.L."/>
            <person name="Ishikawa N.K."/>
            <person name="Vargas-Isla R."/>
            <person name="Ushijima S."/>
            <person name="Smith C.A."/>
            <person name="Donoghue J."/>
            <person name="Ahrendt S."/>
            <person name="Andreopoulos W."/>
            <person name="He G."/>
            <person name="LaButti K."/>
            <person name="Lipzen A."/>
            <person name="Ng V."/>
            <person name="Riley R."/>
            <person name="Sandor L."/>
            <person name="Barry K."/>
            <person name="Martinez A.T."/>
            <person name="Xiao Y."/>
            <person name="Gibbons J.G."/>
            <person name="Terashima K."/>
            <person name="Grigoriev I.V."/>
            <person name="Hibbett D."/>
        </authorList>
    </citation>
    <scope>NUCLEOTIDE SEQUENCE [LARGE SCALE GENOMIC DNA]</scope>
    <source>
        <strain evidence="3 4">TFB7810</strain>
    </source>
</reference>
<feature type="region of interest" description="Disordered" evidence="2">
    <location>
        <begin position="92"/>
        <end position="114"/>
    </location>
</feature>
<keyword evidence="4" id="KW-1185">Reference proteome</keyword>
<evidence type="ECO:0000256" key="2">
    <source>
        <dbReference type="SAM" id="MobiDB-lite"/>
    </source>
</evidence>
<sequence>MPRSSRSNVSQRRKITREPEHALFGDIDDQPRISRLSALNPSQRQKKAHRARQDFVARRVVTTTSIIHKRINERQRDDEDTGTHQVYSEVLMDLDNGSDDEDIGNEDRNHDQPNLWEDEDATVEEQLLYFRTKEALQEYELKGYRNRRNKIQLDQARWDEQMPELVNAYMDFCNRRRSGQLFQAEVRERHVVSVWTTTGRSTYEVPVFVTDTYTNASYIRSGYLPFNPLLNQTLVSLDTLELYHNLFMRCPRLGIQPFIRALCDLQGIRSKNNLSVQYSSAYDLYIRLVEAVRSKVLDALNRTTPHWRMLNNCPCCQYEVVGEPELPIRMLIAIDGNNSLKRFQRRESPLGDGQELGVEKERPDDRVGGGDYFLQEEQVNLWDESQWFKWPGWTPKEKSPKVPCEDRWSNMNEAKTKRSFGHFDVNGVFAGFCRHSFTIVFLDMVRSGEHSKYMLAFLYHFMTACREDRKRLGLPDDPPGSLAVGYDIACGMVDKIARSPLSETAGNERLQMLIGLLHGYAHNRLCQLSFLLLYINGAGIEDLEVCERYFSHSNALAPVTRYMSKFRRRQAISNYAYHRDNLETYHNLSRFLYSNYKQVLTIIGRSKDTARVLKAVGLLDPNNAISWLDEERKYLESRQKIPEEDALKSTYYLSLVKLAECQDGLARARRTFRLELGLAGVSEVRQDGDGLFLTERQMANAQEMEAKLLLDVQSFEERLELRRDQRWVNGSEEWKQAAELVSTAKYRKALDRLEGLIVARIFELSKMNLAGTGYKMRQHIGDAMKKRSKAILSALDNYNEAAAALKPPRKLLGWDDVLNYTYLSEFDFLRDTQTDILQKPWAKPAVREAMSELFKLMRAGEELDRLHVEIKRLVTNMKEEEEYIRRLVRKVRRHNEALSFQIWLHGNERRRFNAIHRRRLRDIQRLKGFSQSDAHYFQPGVGIRRQTVDGEEDGADLGLNGGEDSDSDESDGDDEDVDDRAEAVLAIANDTVE</sequence>
<evidence type="ECO:0008006" key="5">
    <source>
        <dbReference type="Google" id="ProtNLM"/>
    </source>
</evidence>
<feature type="region of interest" description="Disordered" evidence="2">
    <location>
        <begin position="1"/>
        <end position="29"/>
    </location>
</feature>
<proteinExistence type="predicted"/>
<dbReference type="PANTHER" id="PTHR33096">
    <property type="entry name" value="CXC2 DOMAIN-CONTAINING PROTEIN"/>
    <property type="match status" value="1"/>
</dbReference>
<accession>A0A9W8P887</accession>
<dbReference type="EMBL" id="JANVFU010000002">
    <property type="protein sequence ID" value="KAJ3748996.1"/>
    <property type="molecule type" value="Genomic_DNA"/>
</dbReference>
<dbReference type="PANTHER" id="PTHR33096:SF1">
    <property type="entry name" value="CXC1-LIKE CYSTEINE CLUSTER ASSOCIATED WITH KDZ TRANSPOSASES DOMAIN-CONTAINING PROTEIN"/>
    <property type="match status" value="1"/>
</dbReference>
<feature type="region of interest" description="Disordered" evidence="2">
    <location>
        <begin position="940"/>
        <end position="979"/>
    </location>
</feature>
<dbReference type="Pfam" id="PF18758">
    <property type="entry name" value="KDZ"/>
    <property type="match status" value="1"/>
</dbReference>
<name>A0A9W8P887_9AGAR</name>
<evidence type="ECO:0000256" key="1">
    <source>
        <dbReference type="SAM" id="Coils"/>
    </source>
</evidence>